<evidence type="ECO:0000313" key="4">
    <source>
        <dbReference type="Proteomes" id="UP000271678"/>
    </source>
</evidence>
<dbReference type="PANTHER" id="PTHR43818">
    <property type="entry name" value="BCDNA.GH03377"/>
    <property type="match status" value="1"/>
</dbReference>
<protein>
    <submittedName>
        <fullName evidence="3">Gfo/Idh/MocA family oxidoreductase</fullName>
    </submittedName>
</protein>
<accession>A0A3M9MDX7</accession>
<dbReference type="EMBL" id="RJJQ01000006">
    <property type="protein sequence ID" value="RNI23043.1"/>
    <property type="molecule type" value="Genomic_DNA"/>
</dbReference>
<reference evidence="3 4" key="1">
    <citation type="submission" date="2018-11" db="EMBL/GenBank/DDBJ databases">
        <title>Draft genome of Simplicispira Flexivirga sp. BO-16.</title>
        <authorList>
            <person name="Im W.T."/>
        </authorList>
    </citation>
    <scope>NUCLEOTIDE SEQUENCE [LARGE SCALE GENOMIC DNA]</scope>
    <source>
        <strain evidence="3 4">BO-16</strain>
    </source>
</reference>
<dbReference type="InterPro" id="IPR036291">
    <property type="entry name" value="NAD(P)-bd_dom_sf"/>
</dbReference>
<dbReference type="GO" id="GO:0000166">
    <property type="term" value="F:nucleotide binding"/>
    <property type="evidence" value="ECO:0007669"/>
    <property type="project" value="InterPro"/>
</dbReference>
<name>A0A3M9MDX7_9MICO</name>
<keyword evidence="1" id="KW-0560">Oxidoreductase</keyword>
<gene>
    <name evidence="3" type="ORF">EFY87_07790</name>
</gene>
<dbReference type="Pfam" id="PF01408">
    <property type="entry name" value="GFO_IDH_MocA"/>
    <property type="match status" value="1"/>
</dbReference>
<dbReference type="RefSeq" id="WP_123270918.1">
    <property type="nucleotide sequence ID" value="NZ_RJJQ01000006.1"/>
</dbReference>
<comment type="caution">
    <text evidence="3">The sequence shown here is derived from an EMBL/GenBank/DDBJ whole genome shotgun (WGS) entry which is preliminary data.</text>
</comment>
<evidence type="ECO:0000313" key="3">
    <source>
        <dbReference type="EMBL" id="RNI23043.1"/>
    </source>
</evidence>
<dbReference type="Gene3D" id="3.30.360.10">
    <property type="entry name" value="Dihydrodipicolinate Reductase, domain 2"/>
    <property type="match status" value="1"/>
</dbReference>
<dbReference type="Proteomes" id="UP000271678">
    <property type="component" value="Unassembled WGS sequence"/>
</dbReference>
<dbReference type="AlphaFoldDB" id="A0A3M9MDX7"/>
<dbReference type="SUPFAM" id="SSF51735">
    <property type="entry name" value="NAD(P)-binding Rossmann-fold domains"/>
    <property type="match status" value="1"/>
</dbReference>
<organism evidence="3 4">
    <name type="scientific">Flexivirga caeni</name>
    <dbReference type="NCBI Taxonomy" id="2294115"/>
    <lineage>
        <taxon>Bacteria</taxon>
        <taxon>Bacillati</taxon>
        <taxon>Actinomycetota</taxon>
        <taxon>Actinomycetes</taxon>
        <taxon>Micrococcales</taxon>
        <taxon>Dermacoccaceae</taxon>
        <taxon>Flexivirga</taxon>
    </lineage>
</organism>
<proteinExistence type="predicted"/>
<dbReference type="InterPro" id="IPR050463">
    <property type="entry name" value="Gfo/Idh/MocA_oxidrdct_glycsds"/>
</dbReference>
<evidence type="ECO:0000259" key="2">
    <source>
        <dbReference type="Pfam" id="PF01408"/>
    </source>
</evidence>
<evidence type="ECO:0000256" key="1">
    <source>
        <dbReference type="ARBA" id="ARBA00023002"/>
    </source>
</evidence>
<dbReference type="Gene3D" id="3.40.50.720">
    <property type="entry name" value="NAD(P)-binding Rossmann-like Domain"/>
    <property type="match status" value="1"/>
</dbReference>
<keyword evidence="4" id="KW-1185">Reference proteome</keyword>
<dbReference type="InterPro" id="IPR000683">
    <property type="entry name" value="Gfo/Idh/MocA-like_OxRdtase_N"/>
</dbReference>
<dbReference type="OrthoDB" id="256869at2"/>
<sequence length="296" mass="31595">MRFGLVGTGYWARETHGPGIRAAGEDLTGVWGRDPAKTAQLAEHLGIEAFPSYEALLEAVDAVSYAVPPDVQAPRALRAAEAGKHLLLDKPVALDVAAARELRSAAHASGARSVVFFTARFTDETRSWLDKLATRDDWRGSWTEWVVANQRPDSPYKDSPWRQREGALWDIGPHLLATLIPALGPVVSLVAVPGVGDGVHLTLTHRQGAVSTATLALWGPPAACTWGMRVWGDEGVSPAPNSTTPAVTALEVAARELVTTVAESAEHPLGLDFGVQIVELLADAAAQLGRQEDSRD</sequence>
<dbReference type="SUPFAM" id="SSF55347">
    <property type="entry name" value="Glyceraldehyde-3-phosphate dehydrogenase-like, C-terminal domain"/>
    <property type="match status" value="1"/>
</dbReference>
<dbReference type="GO" id="GO:0016491">
    <property type="term" value="F:oxidoreductase activity"/>
    <property type="evidence" value="ECO:0007669"/>
    <property type="project" value="UniProtKB-KW"/>
</dbReference>
<dbReference type="PANTHER" id="PTHR43818:SF11">
    <property type="entry name" value="BCDNA.GH03377"/>
    <property type="match status" value="1"/>
</dbReference>
<feature type="domain" description="Gfo/Idh/MocA-like oxidoreductase N-terminal" evidence="2">
    <location>
        <begin position="1"/>
        <end position="115"/>
    </location>
</feature>